<sequence length="33" mass="3923">MSRTSQYYILKLKKLVRSKRKLQIISSKLLSIV</sequence>
<protein>
    <submittedName>
        <fullName evidence="1">Uncharacterized protein</fullName>
    </submittedName>
</protein>
<gene>
    <name evidence="1" type="ORF">CGOC_LOCUS4982</name>
</gene>
<dbReference type="EMBL" id="UYRV01014550">
    <property type="protein sequence ID" value="VDK60358.1"/>
    <property type="molecule type" value="Genomic_DNA"/>
</dbReference>
<reference evidence="1 2" key="1">
    <citation type="submission" date="2018-11" db="EMBL/GenBank/DDBJ databases">
        <authorList>
            <consortium name="Pathogen Informatics"/>
        </authorList>
    </citation>
    <scope>NUCLEOTIDE SEQUENCE [LARGE SCALE GENOMIC DNA]</scope>
</reference>
<accession>A0A3P6T399</accession>
<name>A0A3P6T399_CYLGO</name>
<dbReference type="AlphaFoldDB" id="A0A3P6T399"/>
<keyword evidence="2" id="KW-1185">Reference proteome</keyword>
<proteinExistence type="predicted"/>
<dbReference type="Proteomes" id="UP000271889">
    <property type="component" value="Unassembled WGS sequence"/>
</dbReference>
<evidence type="ECO:0000313" key="1">
    <source>
        <dbReference type="EMBL" id="VDK60358.1"/>
    </source>
</evidence>
<organism evidence="1 2">
    <name type="scientific">Cylicostephanus goldi</name>
    <name type="common">Nematode worm</name>
    <dbReference type="NCBI Taxonomy" id="71465"/>
    <lineage>
        <taxon>Eukaryota</taxon>
        <taxon>Metazoa</taxon>
        <taxon>Ecdysozoa</taxon>
        <taxon>Nematoda</taxon>
        <taxon>Chromadorea</taxon>
        <taxon>Rhabditida</taxon>
        <taxon>Rhabditina</taxon>
        <taxon>Rhabditomorpha</taxon>
        <taxon>Strongyloidea</taxon>
        <taxon>Strongylidae</taxon>
        <taxon>Cylicostephanus</taxon>
    </lineage>
</organism>
<evidence type="ECO:0000313" key="2">
    <source>
        <dbReference type="Proteomes" id="UP000271889"/>
    </source>
</evidence>